<dbReference type="EMBL" id="BK014718">
    <property type="protein sequence ID" value="DAD69310.1"/>
    <property type="molecule type" value="Genomic_DNA"/>
</dbReference>
<protein>
    <submittedName>
        <fullName evidence="2">Holin protein</fullName>
    </submittedName>
</protein>
<keyword evidence="1" id="KW-0812">Transmembrane</keyword>
<keyword evidence="1" id="KW-0472">Membrane</keyword>
<feature type="transmembrane region" description="Helical" evidence="1">
    <location>
        <begin position="6"/>
        <end position="25"/>
    </location>
</feature>
<sequence>MSHTVELVITIFGSVLTSTGLWAYLQKRAERHDAKTQLMLGLAHNQIVAMGTAYLSRGYITIDEFEDLQKYLYQPYHTFGGNGTAEKVMDAVNRLPIHFPDTRRKDKRYVAVESDLQHSEVDCSDPASCPRHPVSRPGGFVGFPSH</sequence>
<evidence type="ECO:0000313" key="2">
    <source>
        <dbReference type="EMBL" id="DAD69310.1"/>
    </source>
</evidence>
<proteinExistence type="predicted"/>
<name>A0A8S5LH39_9CAUD</name>
<evidence type="ECO:0000256" key="1">
    <source>
        <dbReference type="SAM" id="Phobius"/>
    </source>
</evidence>
<organism evidence="2">
    <name type="scientific">Siphoviridae sp. ctxZP4</name>
    <dbReference type="NCBI Taxonomy" id="2823611"/>
    <lineage>
        <taxon>Viruses</taxon>
        <taxon>Duplodnaviria</taxon>
        <taxon>Heunggongvirae</taxon>
        <taxon>Uroviricota</taxon>
        <taxon>Caudoviricetes</taxon>
    </lineage>
</organism>
<keyword evidence="1" id="KW-1133">Transmembrane helix</keyword>
<accession>A0A8S5LH39</accession>
<reference evidence="2" key="1">
    <citation type="journal article" date="2021" name="Proc. Natl. Acad. Sci. U.S.A.">
        <title>A Catalog of Tens of Thousands of Viruses from Human Metagenomes Reveals Hidden Associations with Chronic Diseases.</title>
        <authorList>
            <person name="Tisza M.J."/>
            <person name="Buck C.B."/>
        </authorList>
    </citation>
    <scope>NUCLEOTIDE SEQUENCE</scope>
    <source>
        <strain evidence="2">CtxZP4</strain>
    </source>
</reference>